<evidence type="ECO:0000313" key="1">
    <source>
        <dbReference type="EMBL" id="KAK9927421.1"/>
    </source>
</evidence>
<evidence type="ECO:0000313" key="2">
    <source>
        <dbReference type="Proteomes" id="UP001457282"/>
    </source>
</evidence>
<keyword evidence="2" id="KW-1185">Reference proteome</keyword>
<organism evidence="1 2">
    <name type="scientific">Rubus argutus</name>
    <name type="common">Southern blackberry</name>
    <dbReference type="NCBI Taxonomy" id="59490"/>
    <lineage>
        <taxon>Eukaryota</taxon>
        <taxon>Viridiplantae</taxon>
        <taxon>Streptophyta</taxon>
        <taxon>Embryophyta</taxon>
        <taxon>Tracheophyta</taxon>
        <taxon>Spermatophyta</taxon>
        <taxon>Magnoliopsida</taxon>
        <taxon>eudicotyledons</taxon>
        <taxon>Gunneridae</taxon>
        <taxon>Pentapetalae</taxon>
        <taxon>rosids</taxon>
        <taxon>fabids</taxon>
        <taxon>Rosales</taxon>
        <taxon>Rosaceae</taxon>
        <taxon>Rosoideae</taxon>
        <taxon>Rosoideae incertae sedis</taxon>
        <taxon>Rubus</taxon>
    </lineage>
</organism>
<reference evidence="1 2" key="1">
    <citation type="journal article" date="2023" name="G3 (Bethesda)">
        <title>A chromosome-length genome assembly and annotation of blackberry (Rubus argutus, cv. 'Hillquist').</title>
        <authorList>
            <person name="Bruna T."/>
            <person name="Aryal R."/>
            <person name="Dudchenko O."/>
            <person name="Sargent D.J."/>
            <person name="Mead D."/>
            <person name="Buti M."/>
            <person name="Cavallini A."/>
            <person name="Hytonen T."/>
            <person name="Andres J."/>
            <person name="Pham M."/>
            <person name="Weisz D."/>
            <person name="Mascagni F."/>
            <person name="Usai G."/>
            <person name="Natali L."/>
            <person name="Bassil N."/>
            <person name="Fernandez G.E."/>
            <person name="Lomsadze A."/>
            <person name="Armour M."/>
            <person name="Olukolu B."/>
            <person name="Poorten T."/>
            <person name="Britton C."/>
            <person name="Davik J."/>
            <person name="Ashrafi H."/>
            <person name="Aiden E.L."/>
            <person name="Borodovsky M."/>
            <person name="Worthington M."/>
        </authorList>
    </citation>
    <scope>NUCLEOTIDE SEQUENCE [LARGE SCALE GENOMIC DNA]</scope>
    <source>
        <strain evidence="1">PI 553951</strain>
    </source>
</reference>
<gene>
    <name evidence="1" type="ORF">M0R45_024605</name>
</gene>
<proteinExistence type="predicted"/>
<dbReference type="Proteomes" id="UP001457282">
    <property type="component" value="Unassembled WGS sequence"/>
</dbReference>
<dbReference type="EMBL" id="JBEDUW010000005">
    <property type="protein sequence ID" value="KAK9927421.1"/>
    <property type="molecule type" value="Genomic_DNA"/>
</dbReference>
<accession>A0AAW1WS80</accession>
<protein>
    <submittedName>
        <fullName evidence="1">Uncharacterized protein</fullName>
    </submittedName>
</protein>
<dbReference type="AlphaFoldDB" id="A0AAW1WS80"/>
<sequence>MSHLTGHSLVQLGKDTERFTLRPPFEVRKQIVNRELQTGPLECWCCPEKGVRGAGLDSARVVAIIE</sequence>
<comment type="caution">
    <text evidence="1">The sequence shown here is derived from an EMBL/GenBank/DDBJ whole genome shotgun (WGS) entry which is preliminary data.</text>
</comment>
<name>A0AAW1WS80_RUBAR</name>